<dbReference type="InterPro" id="IPR031893">
    <property type="entry name" value="Phage_tail_APC"/>
</dbReference>
<reference evidence="3 4" key="2">
    <citation type="journal article" date="2021" name="Microorganisms">
        <title>The Ever-Expanding Pseudomonas Genus: Description of 43 New Species and Partition of the Pseudomonas putida Group.</title>
        <authorList>
            <person name="Girard L."/>
            <person name="Lood C."/>
            <person name="Hofte M."/>
            <person name="Vandamme P."/>
            <person name="Rokni-Zadeh H."/>
            <person name="van Noort V."/>
            <person name="Lavigne R."/>
            <person name="De Mot R."/>
        </authorList>
    </citation>
    <scope>NUCLEOTIDE SEQUENCE [LARGE SCALE GENOMIC DNA]</scope>
    <source>
        <strain evidence="3 4">RW8P3</strain>
    </source>
</reference>
<feature type="region of interest" description="Disordered" evidence="1">
    <location>
        <begin position="95"/>
        <end position="117"/>
    </location>
</feature>
<dbReference type="EMBL" id="CP077093">
    <property type="protein sequence ID" value="QXI30519.1"/>
    <property type="molecule type" value="Genomic_DNA"/>
</dbReference>
<organism evidence="3 4">
    <name type="scientific">Pseudomonas vanderleydeniana</name>
    <dbReference type="NCBI Taxonomy" id="2745495"/>
    <lineage>
        <taxon>Bacteria</taxon>
        <taxon>Pseudomonadati</taxon>
        <taxon>Pseudomonadota</taxon>
        <taxon>Gammaproteobacteria</taxon>
        <taxon>Pseudomonadales</taxon>
        <taxon>Pseudomonadaceae</taxon>
        <taxon>Pseudomonas</taxon>
    </lineage>
</organism>
<gene>
    <name evidence="3" type="ORF">HU752_011475</name>
</gene>
<protein>
    <submittedName>
        <fullName evidence="3">Phage tail assembly chaperone</fullName>
    </submittedName>
</protein>
<accession>A0A9E6PPB4</accession>
<name>A0A9E6PPB4_9PSED</name>
<evidence type="ECO:0000256" key="1">
    <source>
        <dbReference type="SAM" id="MobiDB-lite"/>
    </source>
</evidence>
<evidence type="ECO:0000259" key="2">
    <source>
        <dbReference type="Pfam" id="PF16778"/>
    </source>
</evidence>
<dbReference type="AlphaFoldDB" id="A0A9E6PPB4"/>
<dbReference type="RefSeq" id="WP_186680634.1">
    <property type="nucleotide sequence ID" value="NZ_CP077093.1"/>
</dbReference>
<sequence length="117" mass="13515">MPYVQRDAEGLVVGEFENRQAGFAEEWLSVEELELLQVDTSATTERAWRDSELAKQVWLRDRHRDQIELGVATTLTADQFAELLAYIQDLRDWPQSPDFPDQAKRPVAPVWDVDQAE</sequence>
<reference evidence="3 4" key="1">
    <citation type="journal article" date="2020" name="Microorganisms">
        <title>Reliable Identification of Environmental Pseudomonas Isolates Using the rpoD Gene.</title>
        <authorList>
            <consortium name="The Broad Institute Genome Sequencing Platform"/>
            <person name="Girard L."/>
            <person name="Lood C."/>
            <person name="Rokni-Zadeh H."/>
            <person name="van Noort V."/>
            <person name="Lavigne R."/>
            <person name="De Mot R."/>
        </authorList>
    </citation>
    <scope>NUCLEOTIDE SEQUENCE [LARGE SCALE GENOMIC DNA]</scope>
    <source>
        <strain evidence="3 4">RW8P3</strain>
    </source>
</reference>
<evidence type="ECO:0000313" key="4">
    <source>
        <dbReference type="Proteomes" id="UP000634530"/>
    </source>
</evidence>
<keyword evidence="4" id="KW-1185">Reference proteome</keyword>
<evidence type="ECO:0000313" key="3">
    <source>
        <dbReference type="EMBL" id="QXI30519.1"/>
    </source>
</evidence>
<feature type="domain" description="Phage tail assembly chaperone-like" evidence="2">
    <location>
        <begin position="43"/>
        <end position="109"/>
    </location>
</feature>
<dbReference type="Proteomes" id="UP000634530">
    <property type="component" value="Chromosome"/>
</dbReference>
<dbReference type="Pfam" id="PF16778">
    <property type="entry name" value="Phage_tail_APC"/>
    <property type="match status" value="1"/>
</dbReference>
<proteinExistence type="predicted"/>
<dbReference type="KEGG" id="pvw:HU752_011475"/>